<sequence>MNVSIASSHRGSSFTANHNRSGSAQNDRTERNSIARPQNKVLERLMEQKQNLIDRRSDYLSNAVKRGASPDNIKADLEEMDKQIQQMDEAIQKQTLEEQRKALGTDEESKKEIEKGLAEKTEQYNPKTAEEQKQSFFTYTMKGIVSANNELKMAKVTKMAQITLQSEAKGWENSDPAKSAALREKAEGLNSKILDIAGAVNEHITEALQREQPITREDNQSDEEKQRVEAEGVWTEQELNAYSDSAKGKTEAVGTNVNTVA</sequence>
<feature type="region of interest" description="Disordered" evidence="2">
    <location>
        <begin position="1"/>
        <end position="40"/>
    </location>
</feature>
<dbReference type="AlphaFoldDB" id="A0A4U2Q5U8"/>
<feature type="compositionally biased region" description="Polar residues" evidence="2">
    <location>
        <begin position="1"/>
        <end position="26"/>
    </location>
</feature>
<reference evidence="3 4" key="1">
    <citation type="submission" date="2018-01" db="EMBL/GenBank/DDBJ databases">
        <title>Bacillales members from the olive rhizosphere are effective biological control agents against Verticillium dahliae.</title>
        <authorList>
            <person name="Gomez-Lama C."/>
            <person name="Legarda G."/>
            <person name="Ruano-Rosa D."/>
            <person name="Pizarro-Tobias P."/>
            <person name="Valverde-Corredor A."/>
            <person name="Niqui J.L."/>
            <person name="Trivino J.C."/>
            <person name="Roca A."/>
            <person name="Mercado-Blanco J."/>
        </authorList>
    </citation>
    <scope>NUCLEOTIDE SEQUENCE [LARGE SCALE GENOMIC DNA]</scope>
    <source>
        <strain evidence="3 4">PIC167</strain>
    </source>
</reference>
<feature type="region of interest" description="Disordered" evidence="2">
    <location>
        <begin position="100"/>
        <end position="129"/>
    </location>
</feature>
<protein>
    <submittedName>
        <fullName evidence="3">Muscle M-line assembly protein unc-89 Uncoordinated protein 89</fullName>
    </submittedName>
</protein>
<comment type="caution">
    <text evidence="3">The sequence shown here is derived from an EMBL/GenBank/DDBJ whole genome shotgun (WGS) entry which is preliminary data.</text>
</comment>
<evidence type="ECO:0000256" key="1">
    <source>
        <dbReference type="SAM" id="Coils"/>
    </source>
</evidence>
<dbReference type="RefSeq" id="WP_137061150.1">
    <property type="nucleotide sequence ID" value="NZ_PNXQ01000008.1"/>
</dbReference>
<accession>A0A4U2Q5U8</accession>
<feature type="coiled-coil region" evidence="1">
    <location>
        <begin position="42"/>
        <end position="97"/>
    </location>
</feature>
<evidence type="ECO:0000256" key="2">
    <source>
        <dbReference type="SAM" id="MobiDB-lite"/>
    </source>
</evidence>
<feature type="compositionally biased region" description="Basic and acidic residues" evidence="2">
    <location>
        <begin position="210"/>
        <end position="230"/>
    </location>
</feature>
<keyword evidence="1" id="KW-0175">Coiled coil</keyword>
<name>A0A4U2Q5U8_9BACL</name>
<feature type="region of interest" description="Disordered" evidence="2">
    <location>
        <begin position="210"/>
        <end position="261"/>
    </location>
</feature>
<gene>
    <name evidence="3" type="ORF">C1I60_07415</name>
</gene>
<evidence type="ECO:0000313" key="3">
    <source>
        <dbReference type="EMBL" id="TKH45204.1"/>
    </source>
</evidence>
<organism evidence="3 4">
    <name type="scientific">Paenibacillus terrae</name>
    <dbReference type="NCBI Taxonomy" id="159743"/>
    <lineage>
        <taxon>Bacteria</taxon>
        <taxon>Bacillati</taxon>
        <taxon>Bacillota</taxon>
        <taxon>Bacilli</taxon>
        <taxon>Bacillales</taxon>
        <taxon>Paenibacillaceae</taxon>
        <taxon>Paenibacillus</taxon>
    </lineage>
</organism>
<dbReference type="Proteomes" id="UP000308114">
    <property type="component" value="Unassembled WGS sequence"/>
</dbReference>
<evidence type="ECO:0000313" key="4">
    <source>
        <dbReference type="Proteomes" id="UP000308114"/>
    </source>
</evidence>
<dbReference type="EMBL" id="PNXQ01000008">
    <property type="protein sequence ID" value="TKH45204.1"/>
    <property type="molecule type" value="Genomic_DNA"/>
</dbReference>
<proteinExistence type="predicted"/>